<evidence type="ECO:0000313" key="2">
    <source>
        <dbReference type="Proteomes" id="UP000485058"/>
    </source>
</evidence>
<reference evidence="1 2" key="1">
    <citation type="submission" date="2020-02" db="EMBL/GenBank/DDBJ databases">
        <title>Draft genome sequence of Haematococcus lacustris strain NIES-144.</title>
        <authorList>
            <person name="Morimoto D."/>
            <person name="Nakagawa S."/>
            <person name="Yoshida T."/>
            <person name="Sawayama S."/>
        </authorList>
    </citation>
    <scope>NUCLEOTIDE SEQUENCE [LARGE SCALE GENOMIC DNA]</scope>
    <source>
        <strain evidence="1 2">NIES-144</strain>
    </source>
</reference>
<proteinExistence type="predicted"/>
<organism evidence="1 2">
    <name type="scientific">Haematococcus lacustris</name>
    <name type="common">Green alga</name>
    <name type="synonym">Haematococcus pluvialis</name>
    <dbReference type="NCBI Taxonomy" id="44745"/>
    <lineage>
        <taxon>Eukaryota</taxon>
        <taxon>Viridiplantae</taxon>
        <taxon>Chlorophyta</taxon>
        <taxon>core chlorophytes</taxon>
        <taxon>Chlorophyceae</taxon>
        <taxon>CS clade</taxon>
        <taxon>Chlamydomonadales</taxon>
        <taxon>Haematococcaceae</taxon>
        <taxon>Haematococcus</taxon>
    </lineage>
</organism>
<keyword evidence="1" id="KW-0378">Hydrolase</keyword>
<gene>
    <name evidence="1" type="ORF">HaLaN_05321</name>
</gene>
<keyword evidence="1" id="KW-0067">ATP-binding</keyword>
<keyword evidence="1" id="KW-0547">Nucleotide-binding</keyword>
<dbReference type="GO" id="GO:0004386">
    <property type="term" value="F:helicase activity"/>
    <property type="evidence" value="ECO:0007669"/>
    <property type="project" value="UniProtKB-KW"/>
</dbReference>
<accession>A0A699Z3R9</accession>
<evidence type="ECO:0000313" key="1">
    <source>
        <dbReference type="EMBL" id="GFH10072.1"/>
    </source>
</evidence>
<name>A0A699Z3R9_HAELA</name>
<dbReference type="AlphaFoldDB" id="A0A699Z3R9"/>
<dbReference type="EMBL" id="BLLF01000285">
    <property type="protein sequence ID" value="GFH10072.1"/>
    <property type="molecule type" value="Genomic_DNA"/>
</dbReference>
<sequence>MSLAASKRASELDKDLNAWEENRLLTSGVARLKEINLDFDGEEENRVLLLVHDSKPPFLEGKVGVL</sequence>
<dbReference type="Proteomes" id="UP000485058">
    <property type="component" value="Unassembled WGS sequence"/>
</dbReference>
<keyword evidence="1" id="KW-0347">Helicase</keyword>
<keyword evidence="2" id="KW-1185">Reference proteome</keyword>
<protein>
    <submittedName>
        <fullName evidence="1">Pre-mrna-splicing factor atp-dependent rna helicase prp16-like</fullName>
    </submittedName>
</protein>
<comment type="caution">
    <text evidence="1">The sequence shown here is derived from an EMBL/GenBank/DDBJ whole genome shotgun (WGS) entry which is preliminary data.</text>
</comment>